<protein>
    <submittedName>
        <fullName evidence="2">Uncharacterized protein</fullName>
    </submittedName>
</protein>
<dbReference type="Ensembl" id="ENSPMAT00000004937.1">
    <property type="protein sequence ID" value="ENSPMAP00000004918.1"/>
    <property type="gene ID" value="ENSPMAG00000004483.1"/>
</dbReference>
<feature type="compositionally biased region" description="Basic residues" evidence="1">
    <location>
        <begin position="85"/>
        <end position="104"/>
    </location>
</feature>
<dbReference type="AlphaFoldDB" id="S4RI86"/>
<dbReference type="HOGENOM" id="CLU_2256297_0_0_1"/>
<reference evidence="2" key="2">
    <citation type="submission" date="2025-09" db="UniProtKB">
        <authorList>
            <consortium name="Ensembl"/>
        </authorList>
    </citation>
    <scope>IDENTIFICATION</scope>
</reference>
<reference evidence="2" key="1">
    <citation type="submission" date="2025-08" db="UniProtKB">
        <authorList>
            <consortium name="Ensembl"/>
        </authorList>
    </citation>
    <scope>IDENTIFICATION</scope>
</reference>
<proteinExistence type="predicted"/>
<organism evidence="2">
    <name type="scientific">Petromyzon marinus</name>
    <name type="common">Sea lamprey</name>
    <dbReference type="NCBI Taxonomy" id="7757"/>
    <lineage>
        <taxon>Eukaryota</taxon>
        <taxon>Metazoa</taxon>
        <taxon>Chordata</taxon>
        <taxon>Craniata</taxon>
        <taxon>Vertebrata</taxon>
        <taxon>Cyclostomata</taxon>
        <taxon>Hyperoartia</taxon>
        <taxon>Petromyzontiformes</taxon>
        <taxon>Petromyzontidae</taxon>
        <taxon>Petromyzon</taxon>
    </lineage>
</organism>
<evidence type="ECO:0000256" key="1">
    <source>
        <dbReference type="SAM" id="MobiDB-lite"/>
    </source>
</evidence>
<name>S4RI86_PETMA</name>
<feature type="compositionally biased region" description="Basic and acidic residues" evidence="1">
    <location>
        <begin position="55"/>
        <end position="72"/>
    </location>
</feature>
<accession>S4RI86</accession>
<feature type="region of interest" description="Disordered" evidence="1">
    <location>
        <begin position="18"/>
        <end position="104"/>
    </location>
</feature>
<feature type="compositionally biased region" description="Low complexity" evidence="1">
    <location>
        <begin position="40"/>
        <end position="54"/>
    </location>
</feature>
<sequence length="104" mass="11910">DHNFKQKKSCSNCASRYHVPRNAQHFSTPGGGHCSESRRSSGSGLNGRSNVSRRLQSDHRLDRRSFRLDFTREGSPVTSCQSGRSHQRPHHPHHHHHHPHHLFG</sequence>
<evidence type="ECO:0000313" key="2">
    <source>
        <dbReference type="Ensembl" id="ENSPMAP00000004918.1"/>
    </source>
</evidence>